<accession>A0A8J4BCE3</accession>
<evidence type="ECO:0000313" key="3">
    <source>
        <dbReference type="Proteomes" id="UP000747399"/>
    </source>
</evidence>
<dbReference type="EMBL" id="BNCO01000032">
    <property type="protein sequence ID" value="GIL58656.1"/>
    <property type="molecule type" value="Genomic_DNA"/>
</dbReference>
<dbReference type="Proteomes" id="UP000747399">
    <property type="component" value="Unassembled WGS sequence"/>
</dbReference>
<keyword evidence="3" id="KW-1185">Reference proteome</keyword>
<evidence type="ECO:0000313" key="2">
    <source>
        <dbReference type="EMBL" id="GIL58656.1"/>
    </source>
</evidence>
<name>A0A8J4BCE3_9CHLO</name>
<comment type="caution">
    <text evidence="2">The sequence shown here is derived from an EMBL/GenBank/DDBJ whole genome shotgun (WGS) entry which is preliminary data.</text>
</comment>
<reference evidence="2" key="1">
    <citation type="journal article" date="2021" name="Proc. Natl. Acad. Sci. U.S.A.">
        <title>Three genomes in the algal genus Volvox reveal the fate of a haploid sex-determining region after a transition to homothallism.</title>
        <authorList>
            <person name="Yamamoto K."/>
            <person name="Hamaji T."/>
            <person name="Kawai-Toyooka H."/>
            <person name="Matsuzaki R."/>
            <person name="Takahashi F."/>
            <person name="Nishimura Y."/>
            <person name="Kawachi M."/>
            <person name="Noguchi H."/>
            <person name="Minakuchi Y."/>
            <person name="Umen J.G."/>
            <person name="Toyoda A."/>
            <person name="Nozaki H."/>
        </authorList>
    </citation>
    <scope>NUCLEOTIDE SEQUENCE</scope>
    <source>
        <strain evidence="2">NIES-3780</strain>
    </source>
</reference>
<protein>
    <submittedName>
        <fullName evidence="2">Uncharacterized protein</fullName>
    </submittedName>
</protein>
<dbReference type="Gene3D" id="3.10.450.50">
    <property type="match status" value="1"/>
</dbReference>
<feature type="region of interest" description="Disordered" evidence="1">
    <location>
        <begin position="198"/>
        <end position="225"/>
    </location>
</feature>
<feature type="compositionally biased region" description="Basic residues" evidence="1">
    <location>
        <begin position="207"/>
        <end position="217"/>
    </location>
</feature>
<dbReference type="InterPro" id="IPR032710">
    <property type="entry name" value="NTF2-like_dom_sf"/>
</dbReference>
<feature type="non-terminal residue" evidence="2">
    <location>
        <position position="1"/>
    </location>
</feature>
<dbReference type="AlphaFoldDB" id="A0A8J4BCE3"/>
<dbReference type="SUPFAM" id="SSF54427">
    <property type="entry name" value="NTF2-like"/>
    <property type="match status" value="1"/>
</dbReference>
<gene>
    <name evidence="2" type="ORF">Vafri_13659</name>
</gene>
<sequence length="288" mass="32472">TKSRASYLIKYRIASFPKTSGASLVCWWYAMGPSAALGLPKAATARTFSSKAAHNPTRCRKITRVVAFKEQDNIKDWRVKQMVDTCHVYYSSLWSRGELLAADMLLDPQFVYRDLCSVSGWAQRSLTGSLPPTGMVVGPRAFKALVGDVRTQYPDYYIEVEELAVSDTHRIFVSWVSHGTQLEAPTLDSASIKHTALSAGASSAASQKHRQDHHHHYTNLDPKPTVNVAPSYHNSLVHGVDVITFNHDRSRMLEVNVFRQLSSDERRDVERRLAPDPLEIRLARLHWE</sequence>
<proteinExistence type="predicted"/>
<organism evidence="2 3">
    <name type="scientific">Volvox africanus</name>
    <dbReference type="NCBI Taxonomy" id="51714"/>
    <lineage>
        <taxon>Eukaryota</taxon>
        <taxon>Viridiplantae</taxon>
        <taxon>Chlorophyta</taxon>
        <taxon>core chlorophytes</taxon>
        <taxon>Chlorophyceae</taxon>
        <taxon>CS clade</taxon>
        <taxon>Chlamydomonadales</taxon>
        <taxon>Volvocaceae</taxon>
        <taxon>Volvox</taxon>
    </lineage>
</organism>
<evidence type="ECO:0000256" key="1">
    <source>
        <dbReference type="SAM" id="MobiDB-lite"/>
    </source>
</evidence>